<protein>
    <recommendedName>
        <fullName evidence="3">tetrahydrofolate synthase</fullName>
        <ecNumber evidence="3">6.3.2.17</ecNumber>
    </recommendedName>
    <alternativeName>
        <fullName evidence="9">Tetrahydrofolylpolyglutamate synthase</fullName>
    </alternativeName>
</protein>
<dbReference type="InterPro" id="IPR036615">
    <property type="entry name" value="Mur_ligase_C_dom_sf"/>
</dbReference>
<evidence type="ECO:0000259" key="12">
    <source>
        <dbReference type="Pfam" id="PF02875"/>
    </source>
</evidence>
<evidence type="ECO:0000256" key="2">
    <source>
        <dbReference type="ARBA" id="ARBA00008276"/>
    </source>
</evidence>
<evidence type="ECO:0000256" key="11">
    <source>
        <dbReference type="PIRNR" id="PIRNR001563"/>
    </source>
</evidence>
<dbReference type="InterPro" id="IPR036565">
    <property type="entry name" value="Mur-like_cat_sf"/>
</dbReference>
<dbReference type="InterPro" id="IPR018109">
    <property type="entry name" value="Folylpolyglutamate_synth_CS"/>
</dbReference>
<evidence type="ECO:0000256" key="10">
    <source>
        <dbReference type="ARBA" id="ARBA00047493"/>
    </source>
</evidence>
<comment type="similarity">
    <text evidence="2 11">Belongs to the folylpolyglutamate synthase family.</text>
</comment>
<dbReference type="PROSITE" id="PS01012">
    <property type="entry name" value="FOLYLPOLYGLU_SYNT_2"/>
    <property type="match status" value="1"/>
</dbReference>
<feature type="domain" description="Mur ligase central" evidence="13">
    <location>
        <begin position="45"/>
        <end position="271"/>
    </location>
</feature>
<dbReference type="GO" id="GO:0005524">
    <property type="term" value="F:ATP binding"/>
    <property type="evidence" value="ECO:0007669"/>
    <property type="project" value="UniProtKB-KW"/>
</dbReference>
<dbReference type="PANTHER" id="PTHR11136:SF0">
    <property type="entry name" value="DIHYDROFOLATE SYNTHETASE-RELATED"/>
    <property type="match status" value="1"/>
</dbReference>
<evidence type="ECO:0000256" key="3">
    <source>
        <dbReference type="ARBA" id="ARBA00013025"/>
    </source>
</evidence>
<evidence type="ECO:0000256" key="9">
    <source>
        <dbReference type="ARBA" id="ARBA00030592"/>
    </source>
</evidence>
<comment type="catalytic activity">
    <reaction evidence="10">
        <text>(6S)-5,6,7,8-tetrahydrofolyl-(gamma-L-Glu)(n) + L-glutamate + ATP = (6S)-5,6,7,8-tetrahydrofolyl-(gamma-L-Glu)(n+1) + ADP + phosphate + H(+)</text>
        <dbReference type="Rhea" id="RHEA:10580"/>
        <dbReference type="Rhea" id="RHEA-COMP:14738"/>
        <dbReference type="Rhea" id="RHEA-COMP:14740"/>
        <dbReference type="ChEBI" id="CHEBI:15378"/>
        <dbReference type="ChEBI" id="CHEBI:29985"/>
        <dbReference type="ChEBI" id="CHEBI:30616"/>
        <dbReference type="ChEBI" id="CHEBI:43474"/>
        <dbReference type="ChEBI" id="CHEBI:141005"/>
        <dbReference type="ChEBI" id="CHEBI:456216"/>
        <dbReference type="EC" id="6.3.2.17"/>
    </reaction>
</comment>
<dbReference type="PIRSF" id="PIRSF001563">
    <property type="entry name" value="Folylpolyglu_synth"/>
    <property type="match status" value="1"/>
</dbReference>
<keyword evidence="5" id="KW-0479">Metal-binding</keyword>
<keyword evidence="7 11" id="KW-0067">ATP-binding</keyword>
<evidence type="ECO:0000259" key="13">
    <source>
        <dbReference type="Pfam" id="PF08245"/>
    </source>
</evidence>
<evidence type="ECO:0000256" key="8">
    <source>
        <dbReference type="ARBA" id="ARBA00022842"/>
    </source>
</evidence>
<dbReference type="Proteomes" id="UP000264541">
    <property type="component" value="Unassembled WGS sequence"/>
</dbReference>
<dbReference type="GO" id="GO:0046872">
    <property type="term" value="F:metal ion binding"/>
    <property type="evidence" value="ECO:0007669"/>
    <property type="project" value="UniProtKB-KW"/>
</dbReference>
<dbReference type="Pfam" id="PF02875">
    <property type="entry name" value="Mur_ligase_C"/>
    <property type="match status" value="1"/>
</dbReference>
<evidence type="ECO:0000256" key="1">
    <source>
        <dbReference type="ARBA" id="ARBA00001946"/>
    </source>
</evidence>
<reference evidence="14 15" key="1">
    <citation type="submission" date="2018-08" db="EMBL/GenBank/DDBJ databases">
        <title>Bacillus chawlae sp. nov., Bacillus glennii sp. nov., and Bacillus saganii sp. nov. Isolated from the Vehicle Assembly Building at Kennedy Space Center where the Viking Spacecraft were Assembled.</title>
        <authorList>
            <person name="Seuylemezian A."/>
            <person name="Vaishampayan P."/>
        </authorList>
    </citation>
    <scope>NUCLEOTIDE SEQUENCE [LARGE SCALE GENOMIC DNA]</scope>
    <source>
        <strain evidence="14 15">V47-23a</strain>
    </source>
</reference>
<evidence type="ECO:0000313" key="15">
    <source>
        <dbReference type="Proteomes" id="UP000264541"/>
    </source>
</evidence>
<organism evidence="14 15">
    <name type="scientific">Peribacillus saganii</name>
    <dbReference type="NCBI Taxonomy" id="2303992"/>
    <lineage>
        <taxon>Bacteria</taxon>
        <taxon>Bacillati</taxon>
        <taxon>Bacillota</taxon>
        <taxon>Bacilli</taxon>
        <taxon>Bacillales</taxon>
        <taxon>Bacillaceae</taxon>
        <taxon>Peribacillus</taxon>
    </lineage>
</organism>
<dbReference type="EMBL" id="QVTE01000001">
    <property type="protein sequence ID" value="RFU71565.1"/>
    <property type="molecule type" value="Genomic_DNA"/>
</dbReference>
<dbReference type="RefSeq" id="WP_117324641.1">
    <property type="nucleotide sequence ID" value="NZ_QVTE01000001.1"/>
</dbReference>
<comment type="caution">
    <text evidence="14">The sequence shown here is derived from an EMBL/GenBank/DDBJ whole genome shotgun (WGS) entry which is preliminary data.</text>
</comment>
<evidence type="ECO:0000256" key="4">
    <source>
        <dbReference type="ARBA" id="ARBA00022598"/>
    </source>
</evidence>
<dbReference type="GO" id="GO:0005737">
    <property type="term" value="C:cytoplasm"/>
    <property type="evidence" value="ECO:0007669"/>
    <property type="project" value="TreeGrafter"/>
</dbReference>
<sequence length="429" mass="48164">MNIQEIHLFFQNRQVDLGMDFGLDRMEQLLKLAGNPHQGLNYIHIAGTNGKGSTLHYIKEMFLAEGLTVGTFTSPYLHSMNEQISLNGKMINDQDFSSVFMELFPYIKEMDNEKRKPTVFEIFTAMALVFFSRRNPDIVIIEAGLGGRLDSTNVIIPILSVITNISLEHTAVLGDTISAIAGEKAGIIKEKIPIITGARDAEAIAVIKERAKRLNSPIMILDEDIIITDNTIRDRLQSFSMKVGNSNYFGLQISMLGRHQISNAALAVAAVDWLNSTGLFSISEASIHLGLKKTIYNGRFEMVSEQPLIVLDGAHNPAGVEVLAETLQNYFPERKYYIIFAALADKDYLKMSDTLGRIAAKIWFTEINHERALKAEVLFEKSKLKNKELQQNWKRAMDQALDLMEKDSVLVITGSLYFLAEVRRLLTTT</sequence>
<feature type="domain" description="Mur ligase C-terminal" evidence="12">
    <location>
        <begin position="298"/>
        <end position="415"/>
    </location>
</feature>
<dbReference type="PANTHER" id="PTHR11136">
    <property type="entry name" value="FOLYLPOLYGLUTAMATE SYNTHASE-RELATED"/>
    <property type="match status" value="1"/>
</dbReference>
<dbReference type="GO" id="GO:0004326">
    <property type="term" value="F:tetrahydrofolylpolyglutamate synthase activity"/>
    <property type="evidence" value="ECO:0007669"/>
    <property type="project" value="UniProtKB-EC"/>
</dbReference>
<dbReference type="OrthoDB" id="9809356at2"/>
<dbReference type="AlphaFoldDB" id="A0A372LTM0"/>
<proteinExistence type="inferred from homology"/>
<dbReference type="Gene3D" id="3.90.190.20">
    <property type="entry name" value="Mur ligase, C-terminal domain"/>
    <property type="match status" value="1"/>
</dbReference>
<keyword evidence="6 11" id="KW-0547">Nucleotide-binding</keyword>
<evidence type="ECO:0000256" key="7">
    <source>
        <dbReference type="ARBA" id="ARBA00022840"/>
    </source>
</evidence>
<dbReference type="FunFam" id="3.40.1190.10:FF:000011">
    <property type="entry name" value="Folylpolyglutamate synthase/dihydrofolate synthase"/>
    <property type="match status" value="1"/>
</dbReference>
<dbReference type="SUPFAM" id="SSF53623">
    <property type="entry name" value="MurD-like peptide ligases, catalytic domain"/>
    <property type="match status" value="1"/>
</dbReference>
<dbReference type="Gene3D" id="3.40.1190.10">
    <property type="entry name" value="Mur-like, catalytic domain"/>
    <property type="match status" value="1"/>
</dbReference>
<keyword evidence="15" id="KW-1185">Reference proteome</keyword>
<evidence type="ECO:0000256" key="6">
    <source>
        <dbReference type="ARBA" id="ARBA00022741"/>
    </source>
</evidence>
<dbReference type="Pfam" id="PF08245">
    <property type="entry name" value="Mur_ligase_M"/>
    <property type="match status" value="1"/>
</dbReference>
<dbReference type="InterPro" id="IPR004101">
    <property type="entry name" value="Mur_ligase_C"/>
</dbReference>
<dbReference type="GO" id="GO:0008841">
    <property type="term" value="F:dihydrofolate synthase activity"/>
    <property type="evidence" value="ECO:0007669"/>
    <property type="project" value="TreeGrafter"/>
</dbReference>
<comment type="cofactor">
    <cofactor evidence="1">
        <name>Mg(2+)</name>
        <dbReference type="ChEBI" id="CHEBI:18420"/>
    </cofactor>
</comment>
<dbReference type="InterPro" id="IPR013221">
    <property type="entry name" value="Mur_ligase_cen"/>
</dbReference>
<dbReference type="NCBIfam" id="TIGR01499">
    <property type="entry name" value="folC"/>
    <property type="match status" value="1"/>
</dbReference>
<dbReference type="SUPFAM" id="SSF53244">
    <property type="entry name" value="MurD-like peptide ligases, peptide-binding domain"/>
    <property type="match status" value="1"/>
</dbReference>
<accession>A0A372LTM0</accession>
<name>A0A372LTM0_9BACI</name>
<evidence type="ECO:0000313" key="14">
    <source>
        <dbReference type="EMBL" id="RFU71565.1"/>
    </source>
</evidence>
<dbReference type="InterPro" id="IPR001645">
    <property type="entry name" value="Folylpolyglutamate_synth"/>
</dbReference>
<keyword evidence="8" id="KW-0460">Magnesium</keyword>
<gene>
    <name evidence="14" type="ORF">D0469_00180</name>
</gene>
<keyword evidence="4 11" id="KW-0436">Ligase</keyword>
<evidence type="ECO:0000256" key="5">
    <source>
        <dbReference type="ARBA" id="ARBA00022723"/>
    </source>
</evidence>
<dbReference type="EC" id="6.3.2.17" evidence="3"/>